<evidence type="ECO:0000313" key="6">
    <source>
        <dbReference type="EMBL" id="KGG19837.1"/>
    </source>
</evidence>
<feature type="transmembrane region" description="Helical" evidence="4">
    <location>
        <begin position="61"/>
        <end position="82"/>
    </location>
</feature>
<keyword evidence="3" id="KW-0408">Iron</keyword>
<sequence length="427" mass="49118">MKKSLFTRFERVNTETNNRTFLPSGLNGKALDISLDDIPSRKEVRDAIPKHCFTRQTNRSLFYLSRTVVIQIFVVLIGLSIPLTKGMIPIWILYAIFSGTTSMGLWVLAHECGHGAFSDNRKLETLVGYCLHSFLLVPYFSWQRSHAVHHAFTNHITDGETHVPVVISGDGKSEKKGGENEMKSSLFFGKILYGFNQLFLHLILGWPAYLLLGKTGGPRYGTSNHFWPTAPFSKKLWPSIWAKKVWISDWGIFFMLLLLILWSTNFGLNSMISLYLGPLIVVNIWLVIYTWLHHTDTDVPHLGASQFSYMRGAFLSIDRPYGRIFDFLHHSIGSTHAIHHIEPTVPHYHARLATRILKNKFPKVYLYNPTPIHKSLWHIATNCVAVKRIMLSIDMFGNNPTIHSFNYHCDIFNIIFKNYFNFSKFTR</sequence>
<gene>
    <name evidence="6" type="ORF">EV03_2225</name>
</gene>
<evidence type="ECO:0000313" key="7">
    <source>
        <dbReference type="Proteomes" id="UP000030392"/>
    </source>
</evidence>
<feature type="transmembrane region" description="Helical" evidence="4">
    <location>
        <begin position="191"/>
        <end position="212"/>
    </location>
</feature>
<dbReference type="CDD" id="cd03507">
    <property type="entry name" value="Delta12-FADS-like"/>
    <property type="match status" value="1"/>
</dbReference>
<evidence type="ECO:0000256" key="3">
    <source>
        <dbReference type="ARBA" id="ARBA00023004"/>
    </source>
</evidence>
<comment type="cofactor">
    <cofactor evidence="1">
        <name>Fe(2+)</name>
        <dbReference type="ChEBI" id="CHEBI:29033"/>
    </cofactor>
</comment>
<feature type="domain" description="Fatty acid desaturase" evidence="5">
    <location>
        <begin position="91"/>
        <end position="366"/>
    </location>
</feature>
<feature type="transmembrane region" description="Helical" evidence="4">
    <location>
        <begin position="274"/>
        <end position="292"/>
    </location>
</feature>
<dbReference type="InterPro" id="IPR012171">
    <property type="entry name" value="Fatty_acid_desaturase"/>
</dbReference>
<organism evidence="6 7">
    <name type="scientific">Prochlorococcus marinus str. PAC1</name>
    <dbReference type="NCBI Taxonomy" id="59924"/>
    <lineage>
        <taxon>Bacteria</taxon>
        <taxon>Bacillati</taxon>
        <taxon>Cyanobacteriota</taxon>
        <taxon>Cyanophyceae</taxon>
        <taxon>Synechococcales</taxon>
        <taxon>Prochlorococcaceae</taxon>
        <taxon>Prochlorococcus</taxon>
    </lineage>
</organism>
<dbReference type="EC" id="1.14.99.-" evidence="6"/>
<dbReference type="Pfam" id="PF00487">
    <property type="entry name" value="FA_desaturase"/>
    <property type="match status" value="1"/>
</dbReference>
<evidence type="ECO:0000256" key="1">
    <source>
        <dbReference type="ARBA" id="ARBA00001954"/>
    </source>
</evidence>
<protein>
    <submittedName>
        <fullName evidence="6">Fatty acid desaturase</fullName>
        <ecNumber evidence="6">1.14.99.-</ecNumber>
    </submittedName>
</protein>
<keyword evidence="4" id="KW-0812">Transmembrane</keyword>
<dbReference type="GO" id="GO:0016491">
    <property type="term" value="F:oxidoreductase activity"/>
    <property type="evidence" value="ECO:0007669"/>
    <property type="project" value="UniProtKB-KW"/>
</dbReference>
<keyword evidence="4" id="KW-1133">Transmembrane helix</keyword>
<dbReference type="AlphaFoldDB" id="A0A0A2C2S7"/>
<comment type="caution">
    <text evidence="6">The sequence shown here is derived from an EMBL/GenBank/DDBJ whole genome shotgun (WGS) entry which is preliminary data.</text>
</comment>
<keyword evidence="4" id="KW-0472">Membrane</keyword>
<keyword evidence="6" id="KW-0560">Oxidoreductase</keyword>
<feature type="transmembrane region" description="Helical" evidence="4">
    <location>
        <begin position="245"/>
        <end position="262"/>
    </location>
</feature>
<reference evidence="7" key="1">
    <citation type="journal article" date="2014" name="Sci. Data">
        <title>Genomes of diverse isolates of the marine cyanobacterium Prochlorococcus.</title>
        <authorList>
            <person name="Biller S."/>
            <person name="Berube P."/>
            <person name="Thompson J."/>
            <person name="Kelly L."/>
            <person name="Roggensack S."/>
            <person name="Awad L."/>
            <person name="Roache-Johnson K."/>
            <person name="Ding H."/>
            <person name="Giovannoni S.J."/>
            <person name="Moore L.R."/>
            <person name="Chisholm S.W."/>
        </authorList>
    </citation>
    <scope>NUCLEOTIDE SEQUENCE [LARGE SCALE GENOMIC DNA]</scope>
    <source>
        <strain evidence="7">PAC1</strain>
    </source>
</reference>
<evidence type="ECO:0000259" key="5">
    <source>
        <dbReference type="Pfam" id="PF00487"/>
    </source>
</evidence>
<feature type="transmembrane region" description="Helical" evidence="4">
    <location>
        <begin position="88"/>
        <end position="109"/>
    </location>
</feature>
<dbReference type="EMBL" id="JNAX01000015">
    <property type="protein sequence ID" value="KGG19837.1"/>
    <property type="molecule type" value="Genomic_DNA"/>
</dbReference>
<dbReference type="GO" id="GO:0006629">
    <property type="term" value="P:lipid metabolic process"/>
    <property type="evidence" value="ECO:0007669"/>
    <property type="project" value="InterPro"/>
</dbReference>
<dbReference type="Proteomes" id="UP000030392">
    <property type="component" value="Unassembled WGS sequence"/>
</dbReference>
<evidence type="ECO:0000256" key="2">
    <source>
        <dbReference type="ARBA" id="ARBA00008749"/>
    </source>
</evidence>
<proteinExistence type="inferred from homology"/>
<comment type="similarity">
    <text evidence="2">Belongs to the fatty acid desaturase type 2 family.</text>
</comment>
<name>A0A0A2C2S7_PROMR</name>
<evidence type="ECO:0000256" key="4">
    <source>
        <dbReference type="SAM" id="Phobius"/>
    </source>
</evidence>
<dbReference type="PANTHER" id="PTHR32100">
    <property type="entry name" value="OMEGA-6 FATTY ACID DESATURASE, CHLOROPLASTIC"/>
    <property type="match status" value="1"/>
</dbReference>
<accession>A0A0A2C2S7</accession>
<dbReference type="InterPro" id="IPR005804">
    <property type="entry name" value="FA_desaturase_dom"/>
</dbReference>